<dbReference type="Proteomes" id="UP001623349">
    <property type="component" value="Unassembled WGS sequence"/>
</dbReference>
<sequence>MVRTWVRTPTSRTPSSSVSQAPAEAARVERVEERLDYVFHSGISKQPTNNQFFLVLSMPG</sequence>
<evidence type="ECO:0000256" key="1">
    <source>
        <dbReference type="SAM" id="MobiDB-lite"/>
    </source>
</evidence>
<protein>
    <submittedName>
        <fullName evidence="2">Uncharacterized protein</fullName>
    </submittedName>
</protein>
<gene>
    <name evidence="2" type="ORF">APTSU1_000007700</name>
</gene>
<feature type="region of interest" description="Disordered" evidence="1">
    <location>
        <begin position="1"/>
        <end position="24"/>
    </location>
</feature>
<organism evidence="2 3">
    <name type="scientific">Apodemus speciosus</name>
    <name type="common">Large Japanese field mouse</name>
    <dbReference type="NCBI Taxonomy" id="105296"/>
    <lineage>
        <taxon>Eukaryota</taxon>
        <taxon>Metazoa</taxon>
        <taxon>Chordata</taxon>
        <taxon>Craniata</taxon>
        <taxon>Vertebrata</taxon>
        <taxon>Euteleostomi</taxon>
        <taxon>Mammalia</taxon>
        <taxon>Eutheria</taxon>
        <taxon>Euarchontoglires</taxon>
        <taxon>Glires</taxon>
        <taxon>Rodentia</taxon>
        <taxon>Myomorpha</taxon>
        <taxon>Muroidea</taxon>
        <taxon>Muridae</taxon>
        <taxon>Murinae</taxon>
        <taxon>Apodemus</taxon>
    </lineage>
</organism>
<name>A0ABQ0ECS5_APOSI</name>
<keyword evidence="3" id="KW-1185">Reference proteome</keyword>
<proteinExistence type="predicted"/>
<evidence type="ECO:0000313" key="3">
    <source>
        <dbReference type="Proteomes" id="UP001623349"/>
    </source>
</evidence>
<evidence type="ECO:0000313" key="2">
    <source>
        <dbReference type="EMBL" id="GAB1284847.1"/>
    </source>
</evidence>
<comment type="caution">
    <text evidence="2">The sequence shown here is derived from an EMBL/GenBank/DDBJ whole genome shotgun (WGS) entry which is preliminary data.</text>
</comment>
<reference evidence="2 3" key="1">
    <citation type="submission" date="2024-08" db="EMBL/GenBank/DDBJ databases">
        <title>The draft genome of Apodemus speciosus.</title>
        <authorList>
            <person name="Nabeshima K."/>
            <person name="Suzuki S."/>
            <person name="Onuma M."/>
        </authorList>
    </citation>
    <scope>NUCLEOTIDE SEQUENCE [LARGE SCALE GENOMIC DNA]</scope>
    <source>
        <strain evidence="2">IB14-021</strain>
    </source>
</reference>
<dbReference type="EMBL" id="BAAFST010000001">
    <property type="protein sequence ID" value="GAB1284847.1"/>
    <property type="molecule type" value="Genomic_DNA"/>
</dbReference>
<accession>A0ABQ0ECS5</accession>